<dbReference type="Gene3D" id="3.50.50.60">
    <property type="entry name" value="FAD/NAD(P)-binding domain"/>
    <property type="match status" value="1"/>
</dbReference>
<evidence type="ECO:0000256" key="4">
    <source>
        <dbReference type="ARBA" id="ARBA00022741"/>
    </source>
</evidence>
<keyword evidence="13" id="KW-1185">Reference proteome</keyword>
<keyword evidence="3" id="KW-0479">Metal-binding</keyword>
<dbReference type="InterPro" id="IPR036188">
    <property type="entry name" value="FAD/NAD-bd_sf"/>
</dbReference>
<feature type="domain" description="USP" evidence="10">
    <location>
        <begin position="237"/>
        <end position="663"/>
    </location>
</feature>
<dbReference type="SUPFAM" id="SSF54373">
    <property type="entry name" value="FAD-linked reductases, C-terminal domain"/>
    <property type="match status" value="1"/>
</dbReference>
<dbReference type="InterPro" id="IPR028889">
    <property type="entry name" value="USP"/>
</dbReference>
<feature type="compositionally biased region" description="Low complexity" evidence="9">
    <location>
        <begin position="445"/>
        <end position="455"/>
    </location>
</feature>
<dbReference type="PROSITE" id="PS01036">
    <property type="entry name" value="HSP70_3"/>
    <property type="match status" value="1"/>
</dbReference>
<proteinExistence type="inferred from homology"/>
<comment type="similarity">
    <text evidence="2">Belongs to the heat shock protein 70 family.</text>
</comment>
<comment type="similarity">
    <text evidence="1">Belongs to the Rab GDI family.</text>
</comment>
<evidence type="ECO:0000259" key="10">
    <source>
        <dbReference type="PROSITE" id="PS50235"/>
    </source>
</evidence>
<evidence type="ECO:0000256" key="2">
    <source>
        <dbReference type="ARBA" id="ARBA00007381"/>
    </source>
</evidence>
<dbReference type="PANTHER" id="PTHR45639">
    <property type="entry name" value="HSC70CB, ISOFORM G-RELATED"/>
    <property type="match status" value="1"/>
</dbReference>
<name>A0ABQ7S8K8_9ACAR</name>
<dbReference type="PROSITE" id="PS50271">
    <property type="entry name" value="ZF_UBP"/>
    <property type="match status" value="1"/>
</dbReference>
<dbReference type="InterPro" id="IPR029048">
    <property type="entry name" value="HSP70_C_sf"/>
</dbReference>
<dbReference type="PRINTS" id="PR00301">
    <property type="entry name" value="HEATSHOCK70"/>
</dbReference>
<dbReference type="SUPFAM" id="SSF57850">
    <property type="entry name" value="RING/U-box"/>
    <property type="match status" value="1"/>
</dbReference>
<dbReference type="CDD" id="cd02660">
    <property type="entry name" value="Peptidase_C19D"/>
    <property type="match status" value="1"/>
</dbReference>
<dbReference type="Gene3D" id="3.30.519.10">
    <property type="entry name" value="Guanine Nucleotide Dissociation Inhibitor, domain 2"/>
    <property type="match status" value="1"/>
</dbReference>
<sequence length="1776" mass="199964">IKVSYNTSIAMSKCACQHLKDFKTERNGVKTFDLLYKKYIYWPKKQKQTSFLTCRDCNCYASRLHACLECSHVGCFQENMLHIEKHAKSKSHHLAVHLNYGVIYCFVCCDYVYDQDFESVLYNQQYTINSNPNLSPITIKVEAARNDVQDSVSKSRADEFIVITGPQSPTVLKRFKLSSAVGHGDSFSLSVSSNNSNSNNDSATNNVNPKAVSELKKVDRNTLQRKKISKNSFLGLRGLINLGSTCFMNCILQALTHTPLLRDYFLADKHECHFLGKKSACLVCEMCRLFQEFYSGKRNPHTAENILYLVWKHAKHLAGYEQQDAHEFFIATLDVLHRHCKGSLGSEPSVKEAIVNNPHSCDCIIDQIFTGGLQSDVVCQSCNNVSTTIDPFWDISLDLGPLDVQKRDNLNNPASNSSSSATQTQLDSNSCHNAAPDTKPDITTSAELNDSSDLESSLRKEQTSTSVSSDFRINEPRSLLDCLEQFTRPEHLGSSAKIKCSKCQSYQESTKQLSMKKLPIVASFHLKRFEHSTRFHKKISTFISFPLYLDMSPYKASSRSCNRGNSNSLQNLQHGDDDTFLGDRYSGIKINVDDDSIIDDSEVSKYCLFAVVNHSGTIETGHYTAYIRQCRDQWFKCDDHIITRASIQEVLQSEGGGLEPSVEDTRGAIESRTWSSELETLFHRHNVGDLDEVFAKTVHGEFFRLCYQAIVTLSLILHIIMPAPIVLQSCGIALGNVNCYVAVGRGGGIEILLNEYSQRSTPACVSFGDQQRLIGVAAIQNQLLNLRNTIYNLMKLIGRSYEEHVQSGVNVPFKIEPGPEGQIFVSVRHSGQDRTFTVTQVMAMLLTKLKENALNATDCVLNCPNYFNEAQRRALVDAARIAGLNPLQLLPDMSAIALNYAYFRTSKDDQDQKILAFIDCGQSSIQTAIMWFNMKQESIKVLAADYEPNLGGGNFDEVLAKYFVQNHNLQLNTKAQFRLLSECEKLKKLLSANSNEIPINIECLESDEKDFSSRIDRSTFESLAEPLLNQIEACFQRTLKAASANFEAYKQKSGEANEMIELMFSVQAVEIVGGSSRVPAIKRLVKSVFGVEASTTLNADEAVARGCALQCAALHPVFKVKREIKISDLEPDEGGNSQDYIQGSLNERQAGELRAVELSLISNDREWKSKMDARNTLEEFIYDWRSKIESGTCDHLIAPNSKENFLRDISSTEDWLYDGEGQCATVKVYEDRHAAMKSQYLLPPPPPSPKEVVNNNNHKAGEKQQQSEQTPAQQSEQTPAPQQEQQPDTSYYGDEWASFTYQQLLEWIDINKTPINSSEPTEKKESGSINLHRPLRERLFFNLEMVDNFQERDKQQTTSAEIDEDVTDLLKKSRLFCFDLAPHLIYSISPIVELLVKSNVARYHEFKNCIKILSVIDGHLHSVPFTRSDLFSSTIGLIDRRRLMQFLESCFALDETTVESADDPIIANARLPIDEYLIKRELNETLRNYLINSIAMVDSQTSTLDACKSVKRFLLAFERYGKSPFLFPMYGCGEFPQSFCRLSAVFGGTYCLNKQVDNLQVIKSTDEANTIHFLATLDGKKIKCNKVVMKRSDAVALTMIDPDSNEINLSRCIIVTKRSLMPSEQESLYFLRIPPQVYGNEKPILVLEFNSSVMVAPPNLFIIYMWTESTSATAKLDLQPVVECLLSTGESVMFSCYYNQRSSQDSTFTKVFDEIYLTSPPSSSIDYDNVVKESETIFKAMYGNEEFLPRAPDPDEIVFPGDDQEAVSDSLSCEHD</sequence>
<dbReference type="Pfam" id="PF02148">
    <property type="entry name" value="zf-UBP"/>
    <property type="match status" value="1"/>
</dbReference>
<evidence type="ECO:0000256" key="6">
    <source>
        <dbReference type="ARBA" id="ARBA00022833"/>
    </source>
</evidence>
<keyword evidence="6" id="KW-0862">Zinc</keyword>
<dbReference type="PROSITE" id="PS50235">
    <property type="entry name" value="USP_3"/>
    <property type="match status" value="1"/>
</dbReference>
<feature type="region of interest" description="Disordered" evidence="9">
    <location>
        <begin position="1239"/>
        <end position="1290"/>
    </location>
</feature>
<dbReference type="PROSITE" id="PS00972">
    <property type="entry name" value="USP_1"/>
    <property type="match status" value="1"/>
</dbReference>
<evidence type="ECO:0000313" key="13">
    <source>
        <dbReference type="Proteomes" id="UP000825002"/>
    </source>
</evidence>
<dbReference type="Gene3D" id="3.90.640.10">
    <property type="entry name" value="Actin, Chain A, domain 4"/>
    <property type="match status" value="1"/>
</dbReference>
<evidence type="ECO:0000313" key="12">
    <source>
        <dbReference type="EMBL" id="KAG9509706.1"/>
    </source>
</evidence>
<dbReference type="SUPFAM" id="SSF51905">
    <property type="entry name" value="FAD/NAD(P)-binding domain"/>
    <property type="match status" value="1"/>
</dbReference>
<keyword evidence="7" id="KW-0067">ATP-binding</keyword>
<dbReference type="Pfam" id="PF00012">
    <property type="entry name" value="HSP70"/>
    <property type="match status" value="1"/>
</dbReference>
<evidence type="ECO:0000256" key="1">
    <source>
        <dbReference type="ARBA" id="ARBA00005593"/>
    </source>
</evidence>
<evidence type="ECO:0000256" key="5">
    <source>
        <dbReference type="ARBA" id="ARBA00022771"/>
    </source>
</evidence>
<protein>
    <submittedName>
        <fullName evidence="12">Ubiquitin carboxyl-terminal hydrolase 22-A</fullName>
    </submittedName>
</protein>
<feature type="compositionally biased region" description="Low complexity" evidence="9">
    <location>
        <begin position="410"/>
        <end position="426"/>
    </location>
</feature>
<dbReference type="InterPro" id="IPR001607">
    <property type="entry name" value="Znf_UBP"/>
</dbReference>
<dbReference type="Pfam" id="PF00996">
    <property type="entry name" value="GDI"/>
    <property type="match status" value="1"/>
</dbReference>
<dbReference type="InterPro" id="IPR018181">
    <property type="entry name" value="Heat_shock_70_CS"/>
</dbReference>
<evidence type="ECO:0000256" key="8">
    <source>
        <dbReference type="PROSITE-ProRule" id="PRU00502"/>
    </source>
</evidence>
<dbReference type="Gene3D" id="3.30.40.10">
    <property type="entry name" value="Zinc/RING finger domain, C3HC4 (zinc finger)"/>
    <property type="match status" value="1"/>
</dbReference>
<dbReference type="InterPro" id="IPR013083">
    <property type="entry name" value="Znf_RING/FYVE/PHD"/>
</dbReference>
<organism evidence="12 13">
    <name type="scientific">Fragariocoptes setiger</name>
    <dbReference type="NCBI Taxonomy" id="1670756"/>
    <lineage>
        <taxon>Eukaryota</taxon>
        <taxon>Metazoa</taxon>
        <taxon>Ecdysozoa</taxon>
        <taxon>Arthropoda</taxon>
        <taxon>Chelicerata</taxon>
        <taxon>Arachnida</taxon>
        <taxon>Acari</taxon>
        <taxon>Acariformes</taxon>
        <taxon>Trombidiformes</taxon>
        <taxon>Prostigmata</taxon>
        <taxon>Eupodina</taxon>
        <taxon>Eriophyoidea</taxon>
        <taxon>Phytoptidae</taxon>
        <taxon>Fragariocoptes</taxon>
    </lineage>
</organism>
<dbReference type="SUPFAM" id="SSF54001">
    <property type="entry name" value="Cysteine proteinases"/>
    <property type="match status" value="1"/>
</dbReference>
<dbReference type="GO" id="GO:0016787">
    <property type="term" value="F:hydrolase activity"/>
    <property type="evidence" value="ECO:0007669"/>
    <property type="project" value="UniProtKB-KW"/>
</dbReference>
<feature type="non-terminal residue" evidence="12">
    <location>
        <position position="1"/>
    </location>
</feature>
<dbReference type="EMBL" id="JAIFTH010000370">
    <property type="protein sequence ID" value="KAG9509706.1"/>
    <property type="molecule type" value="Genomic_DNA"/>
</dbReference>
<gene>
    <name evidence="12" type="primary">usp22-a</name>
    <name evidence="12" type="ORF">GZH46_01763</name>
</gene>
<keyword evidence="5 8" id="KW-0863">Zinc-finger</keyword>
<keyword evidence="4" id="KW-0547">Nucleotide-binding</keyword>
<keyword evidence="12" id="KW-0378">Hydrolase</keyword>
<evidence type="ECO:0000256" key="9">
    <source>
        <dbReference type="SAM" id="MobiDB-lite"/>
    </source>
</evidence>
<dbReference type="Gene3D" id="3.30.30.30">
    <property type="match status" value="1"/>
</dbReference>
<evidence type="ECO:0000256" key="7">
    <source>
        <dbReference type="ARBA" id="ARBA00022840"/>
    </source>
</evidence>
<evidence type="ECO:0000256" key="3">
    <source>
        <dbReference type="ARBA" id="ARBA00022723"/>
    </source>
</evidence>
<dbReference type="PANTHER" id="PTHR45639:SF4">
    <property type="entry name" value="HSC70CB, ISOFORM G"/>
    <property type="match status" value="1"/>
</dbReference>
<dbReference type="SUPFAM" id="SSF100934">
    <property type="entry name" value="Heat shock protein 70kD (HSP70), C-terminal subdomain"/>
    <property type="match status" value="1"/>
</dbReference>
<dbReference type="InterPro" id="IPR038765">
    <property type="entry name" value="Papain-like_cys_pep_sf"/>
</dbReference>
<dbReference type="Pfam" id="PF00443">
    <property type="entry name" value="UCH"/>
    <property type="match status" value="1"/>
</dbReference>
<dbReference type="SUPFAM" id="SSF53067">
    <property type="entry name" value="Actin-like ATPase domain"/>
    <property type="match status" value="2"/>
</dbReference>
<dbReference type="InterPro" id="IPR018203">
    <property type="entry name" value="GDP_dissociation_inhibitor"/>
</dbReference>
<dbReference type="InterPro" id="IPR013126">
    <property type="entry name" value="Hsp_70_fam"/>
</dbReference>
<evidence type="ECO:0000259" key="11">
    <source>
        <dbReference type="PROSITE" id="PS50271"/>
    </source>
</evidence>
<feature type="compositionally biased region" description="Low complexity" evidence="9">
    <location>
        <begin position="1264"/>
        <end position="1287"/>
    </location>
</feature>
<feature type="domain" description="UBP-type" evidence="11">
    <location>
        <begin position="14"/>
        <end position="131"/>
    </location>
</feature>
<reference evidence="12 13" key="1">
    <citation type="submission" date="2020-10" db="EMBL/GenBank/DDBJ databases">
        <authorList>
            <person name="Klimov P.B."/>
            <person name="Dyachkov S.M."/>
            <person name="Chetverikov P.E."/>
        </authorList>
    </citation>
    <scope>NUCLEOTIDE SEQUENCE [LARGE SCALE GENOMIC DNA]</scope>
    <source>
        <strain evidence="12">BMOC 18-1129-001#AD2665</strain>
        <tissue evidence="12">Entire mites</tissue>
    </source>
</reference>
<dbReference type="Gene3D" id="1.10.405.10">
    <property type="entry name" value="Guanine Nucleotide Dissociation Inhibitor, domain 1"/>
    <property type="match status" value="1"/>
</dbReference>
<dbReference type="Gene3D" id="3.90.70.10">
    <property type="entry name" value="Cysteine proteinases"/>
    <property type="match status" value="1"/>
</dbReference>
<dbReference type="Proteomes" id="UP000825002">
    <property type="component" value="Unassembled WGS sequence"/>
</dbReference>
<dbReference type="Gene3D" id="1.20.1270.10">
    <property type="match status" value="1"/>
</dbReference>
<dbReference type="InterPro" id="IPR043129">
    <property type="entry name" value="ATPase_NBD"/>
</dbReference>
<feature type="region of interest" description="Disordered" evidence="9">
    <location>
        <begin position="406"/>
        <end position="470"/>
    </location>
</feature>
<dbReference type="InterPro" id="IPR018200">
    <property type="entry name" value="USP_CS"/>
</dbReference>
<dbReference type="PROSITE" id="PS00973">
    <property type="entry name" value="USP_2"/>
    <property type="match status" value="1"/>
</dbReference>
<dbReference type="Gene3D" id="3.30.420.40">
    <property type="match status" value="2"/>
</dbReference>
<dbReference type="InterPro" id="IPR001394">
    <property type="entry name" value="Peptidase_C19_UCH"/>
</dbReference>
<comment type="caution">
    <text evidence="12">The sequence shown here is derived from an EMBL/GenBank/DDBJ whole genome shotgun (WGS) entry which is preliminary data.</text>
</comment>
<accession>A0ABQ7S8K8</accession>